<dbReference type="Proteomes" id="UP001231518">
    <property type="component" value="Chromosome 19"/>
</dbReference>
<dbReference type="AlphaFoldDB" id="A0AAD7YX34"/>
<evidence type="ECO:0000313" key="2">
    <source>
        <dbReference type="Proteomes" id="UP001231518"/>
    </source>
</evidence>
<dbReference type="Pfam" id="PF12259">
    <property type="entry name" value="Baculo_F"/>
    <property type="match status" value="1"/>
</dbReference>
<organism evidence="1 2">
    <name type="scientific">Mythimna separata</name>
    <name type="common">Oriental armyworm</name>
    <name type="synonym">Pseudaletia separata</name>
    <dbReference type="NCBI Taxonomy" id="271217"/>
    <lineage>
        <taxon>Eukaryota</taxon>
        <taxon>Metazoa</taxon>
        <taxon>Ecdysozoa</taxon>
        <taxon>Arthropoda</taxon>
        <taxon>Hexapoda</taxon>
        <taxon>Insecta</taxon>
        <taxon>Pterygota</taxon>
        <taxon>Neoptera</taxon>
        <taxon>Endopterygota</taxon>
        <taxon>Lepidoptera</taxon>
        <taxon>Glossata</taxon>
        <taxon>Ditrysia</taxon>
        <taxon>Noctuoidea</taxon>
        <taxon>Noctuidae</taxon>
        <taxon>Noctuinae</taxon>
        <taxon>Hadenini</taxon>
        <taxon>Mythimna</taxon>
    </lineage>
</organism>
<reference evidence="1" key="1">
    <citation type="submission" date="2023-03" db="EMBL/GenBank/DDBJ databases">
        <title>Chromosome-level genomes of two armyworms, Mythimna separata and Mythimna loreyi, provide insights into the biosynthesis and reception of sex pheromones.</title>
        <authorList>
            <person name="Zhao H."/>
        </authorList>
    </citation>
    <scope>NUCLEOTIDE SEQUENCE</scope>
    <source>
        <strain evidence="1">BeijingLab</strain>
        <tissue evidence="1">Pupa</tissue>
    </source>
</reference>
<accession>A0AAD7YX34</accession>
<dbReference type="EMBL" id="JARGEI010000007">
    <property type="protein sequence ID" value="KAJ8728940.1"/>
    <property type="molecule type" value="Genomic_DNA"/>
</dbReference>
<protein>
    <submittedName>
        <fullName evidence="1">Uncharacterized protein</fullName>
    </submittedName>
</protein>
<evidence type="ECO:0000313" key="1">
    <source>
        <dbReference type="EMBL" id="KAJ8728940.1"/>
    </source>
</evidence>
<comment type="caution">
    <text evidence="1">The sequence shown here is derived from an EMBL/GenBank/DDBJ whole genome shotgun (WGS) entry which is preliminary data.</text>
</comment>
<gene>
    <name evidence="1" type="ORF">PYW07_006636</name>
</gene>
<dbReference type="InterPro" id="IPR022048">
    <property type="entry name" value="Envelope_fusion-like"/>
</dbReference>
<sequence length="269" mass="30515">MASSQMTTEELLRVLGSVEEDEEFSDATSIYEDDLEIPLITSDKFMTYKNIPLPTPHDDSHNTFALIQPSNSYIELSDDRMHYAMLDTLDKCASETYKSRWFAFDSLKFLDNRNKPRKRTNTEAVKQPINEENLQNEFATPRTRLSDPFARISETDMKPHKSVTESEIEHFLNVPSGSEDEVSDGDSDDDLIKLSDLVMDGIEKTPQLLQDNFLNEIVHDFPSTSQLQPSVSGHQPIPGSINVGYNKTVIGTFSANYFFSSSCQCQFKD</sequence>
<keyword evidence="2" id="KW-1185">Reference proteome</keyword>
<name>A0AAD7YX34_MYTSE</name>
<proteinExistence type="predicted"/>